<feature type="non-terminal residue" evidence="1">
    <location>
        <position position="66"/>
    </location>
</feature>
<gene>
    <name evidence="1" type="ORF">PCOR1329_LOCUS46553</name>
</gene>
<accession>A0ABN9UBE5</accession>
<keyword evidence="2" id="KW-1185">Reference proteome</keyword>
<feature type="non-terminal residue" evidence="1">
    <location>
        <position position="1"/>
    </location>
</feature>
<protein>
    <submittedName>
        <fullName evidence="1">Uncharacterized protein</fullName>
    </submittedName>
</protein>
<evidence type="ECO:0000313" key="2">
    <source>
        <dbReference type="Proteomes" id="UP001189429"/>
    </source>
</evidence>
<dbReference type="EMBL" id="CAUYUJ010015603">
    <property type="protein sequence ID" value="CAK0856091.1"/>
    <property type="molecule type" value="Genomic_DNA"/>
</dbReference>
<proteinExistence type="predicted"/>
<reference evidence="1" key="1">
    <citation type="submission" date="2023-10" db="EMBL/GenBank/DDBJ databases">
        <authorList>
            <person name="Chen Y."/>
            <person name="Shah S."/>
            <person name="Dougan E. K."/>
            <person name="Thang M."/>
            <person name="Chan C."/>
        </authorList>
    </citation>
    <scope>NUCLEOTIDE SEQUENCE [LARGE SCALE GENOMIC DNA]</scope>
</reference>
<sequence length="66" mass="7363">AGSHTGIWGERIYTISHSSMENRSFLAWSDEEGKPRGSLRLGLEPLLGESNSEELTISLEHDGRKH</sequence>
<comment type="caution">
    <text evidence="1">The sequence shown here is derived from an EMBL/GenBank/DDBJ whole genome shotgun (WGS) entry which is preliminary data.</text>
</comment>
<evidence type="ECO:0000313" key="1">
    <source>
        <dbReference type="EMBL" id="CAK0856091.1"/>
    </source>
</evidence>
<dbReference type="Proteomes" id="UP001189429">
    <property type="component" value="Unassembled WGS sequence"/>
</dbReference>
<name>A0ABN9UBE5_9DINO</name>
<organism evidence="1 2">
    <name type="scientific">Prorocentrum cordatum</name>
    <dbReference type="NCBI Taxonomy" id="2364126"/>
    <lineage>
        <taxon>Eukaryota</taxon>
        <taxon>Sar</taxon>
        <taxon>Alveolata</taxon>
        <taxon>Dinophyceae</taxon>
        <taxon>Prorocentrales</taxon>
        <taxon>Prorocentraceae</taxon>
        <taxon>Prorocentrum</taxon>
    </lineage>
</organism>